<gene>
    <name evidence="1" type="ORF">FHX78_112481</name>
</gene>
<protein>
    <submittedName>
        <fullName evidence="1">Uncharacterized protein</fullName>
    </submittedName>
</protein>
<sequence length="93" mass="9876">MGLAQRHLDGVLPGQFGVLAEVGDLGRTVAGDFVRHGGGPCRGRFRLVLGVEQSNKSNTGRSWFGSDPDRLLRFETATGAGRSPSAWRGRAAP</sequence>
<accession>A0A561TEJ4</accession>
<dbReference type="Proteomes" id="UP000316603">
    <property type="component" value="Unassembled WGS sequence"/>
</dbReference>
<proteinExistence type="predicted"/>
<reference evidence="1 2" key="1">
    <citation type="submission" date="2019-06" db="EMBL/GenBank/DDBJ databases">
        <title>Sequencing the genomes of 1000 actinobacteria strains.</title>
        <authorList>
            <person name="Klenk H.-P."/>
        </authorList>
    </citation>
    <scope>NUCLEOTIDE SEQUENCE [LARGE SCALE GENOMIC DNA]</scope>
    <source>
        <strain evidence="1 2">DSM 41695</strain>
    </source>
</reference>
<evidence type="ECO:0000313" key="2">
    <source>
        <dbReference type="Proteomes" id="UP000316603"/>
    </source>
</evidence>
<dbReference type="RefSeq" id="WP_229923843.1">
    <property type="nucleotide sequence ID" value="NZ_BNCE01000001.1"/>
</dbReference>
<dbReference type="EMBL" id="VIWV01000001">
    <property type="protein sequence ID" value="TWF85529.1"/>
    <property type="molecule type" value="Genomic_DNA"/>
</dbReference>
<evidence type="ECO:0000313" key="1">
    <source>
        <dbReference type="EMBL" id="TWF85529.1"/>
    </source>
</evidence>
<organism evidence="1 2">
    <name type="scientific">Streptomyces capillispiralis</name>
    <dbReference type="NCBI Taxonomy" id="68182"/>
    <lineage>
        <taxon>Bacteria</taxon>
        <taxon>Bacillati</taxon>
        <taxon>Actinomycetota</taxon>
        <taxon>Actinomycetes</taxon>
        <taxon>Kitasatosporales</taxon>
        <taxon>Streptomycetaceae</taxon>
        <taxon>Streptomyces</taxon>
    </lineage>
</organism>
<comment type="caution">
    <text evidence="1">The sequence shown here is derived from an EMBL/GenBank/DDBJ whole genome shotgun (WGS) entry which is preliminary data.</text>
</comment>
<dbReference type="AlphaFoldDB" id="A0A561TEJ4"/>
<keyword evidence="2" id="KW-1185">Reference proteome</keyword>
<name>A0A561TEJ4_9ACTN</name>